<evidence type="ECO:0000256" key="4">
    <source>
        <dbReference type="SAM" id="MobiDB-lite"/>
    </source>
</evidence>
<evidence type="ECO:0000313" key="6">
    <source>
        <dbReference type="EMBL" id="SFO45393.1"/>
    </source>
</evidence>
<evidence type="ECO:0000256" key="2">
    <source>
        <dbReference type="ARBA" id="ARBA00022670"/>
    </source>
</evidence>
<feature type="region of interest" description="Disordered" evidence="4">
    <location>
        <begin position="1"/>
        <end position="32"/>
    </location>
</feature>
<protein>
    <submittedName>
        <fullName evidence="6">Phage prohead protease, HK97 family</fullName>
    </submittedName>
</protein>
<name>A0A1I5HAZ4_9HYPH</name>
<reference evidence="6 7" key="1">
    <citation type="submission" date="2016-10" db="EMBL/GenBank/DDBJ databases">
        <authorList>
            <person name="de Groot N.N."/>
        </authorList>
    </citation>
    <scope>NUCLEOTIDE SEQUENCE [LARGE SCALE GENOMIC DNA]</scope>
    <source>
        <strain evidence="6 7">CGMCC 1.9157</strain>
    </source>
</reference>
<dbReference type="AlphaFoldDB" id="A0A1I5HAZ4"/>
<dbReference type="GO" id="GO:0008233">
    <property type="term" value="F:peptidase activity"/>
    <property type="evidence" value="ECO:0007669"/>
    <property type="project" value="UniProtKB-KW"/>
</dbReference>
<dbReference type="Proteomes" id="UP000199236">
    <property type="component" value="Unassembled WGS sequence"/>
</dbReference>
<organism evidence="6 7">
    <name type="scientific">Cohaesibacter marisflavi</name>
    <dbReference type="NCBI Taxonomy" id="655353"/>
    <lineage>
        <taxon>Bacteria</taxon>
        <taxon>Pseudomonadati</taxon>
        <taxon>Pseudomonadota</taxon>
        <taxon>Alphaproteobacteria</taxon>
        <taxon>Hyphomicrobiales</taxon>
        <taxon>Cohaesibacteraceae</taxon>
    </lineage>
</organism>
<proteinExistence type="predicted"/>
<keyword evidence="7" id="KW-1185">Reference proteome</keyword>
<feature type="domain" description="Prohead serine protease" evidence="5">
    <location>
        <begin position="56"/>
        <end position="171"/>
    </location>
</feature>
<dbReference type="Pfam" id="PF04586">
    <property type="entry name" value="Peptidase_S78"/>
    <property type="match status" value="1"/>
</dbReference>
<evidence type="ECO:0000256" key="1">
    <source>
        <dbReference type="ARBA" id="ARBA00022612"/>
    </source>
</evidence>
<dbReference type="NCBIfam" id="NF045541">
    <property type="entry name" value="scaf_prot_MCP2"/>
    <property type="match status" value="1"/>
</dbReference>
<keyword evidence="2 6" id="KW-0645">Protease</keyword>
<dbReference type="EMBL" id="FOVR01000006">
    <property type="protein sequence ID" value="SFO45393.1"/>
    <property type="molecule type" value="Genomic_DNA"/>
</dbReference>
<dbReference type="InterPro" id="IPR054613">
    <property type="entry name" value="Peptidase_S78_dom"/>
</dbReference>
<dbReference type="Pfam" id="PF25209">
    <property type="entry name" value="Phage_capsid_4"/>
    <property type="match status" value="1"/>
</dbReference>
<keyword evidence="3" id="KW-0378">Hydrolase</keyword>
<accession>A0A1I5HAZ4</accession>
<feature type="compositionally biased region" description="Polar residues" evidence="4">
    <location>
        <begin position="192"/>
        <end position="206"/>
    </location>
</feature>
<evidence type="ECO:0000259" key="5">
    <source>
        <dbReference type="Pfam" id="PF04586"/>
    </source>
</evidence>
<dbReference type="STRING" id="655353.SAMN04488056_106130"/>
<gene>
    <name evidence="6" type="ORF">SAMN04488056_106130</name>
</gene>
<feature type="region of interest" description="Disordered" evidence="4">
    <location>
        <begin position="166"/>
        <end position="233"/>
    </location>
</feature>
<evidence type="ECO:0000256" key="3">
    <source>
        <dbReference type="ARBA" id="ARBA00022801"/>
    </source>
</evidence>
<evidence type="ECO:0000313" key="7">
    <source>
        <dbReference type="Proteomes" id="UP000199236"/>
    </source>
</evidence>
<sequence length="639" mass="69605">MPKKTEQKRFQPGNQSLSRAADLTPSSYDEGSRSVEAILSTGSRVRRWYDFEELEISDAAIDLSRAAGGQVKLLDHHNQFERNAILGTVSDVRVENGQLVGLLTFADSDAGREAEGQVQRGELSSVSIGYKVDSWERTGVEDDREIWTARKWELLEVSLVSVPADPSANIRSLPQGEPIETPENEDGDMPKQTDNQRAGQSANQDPVNGGDPATDVATRGAQNEPAAPVQSERSAATIDYICGQAEASGLGMDWVRSMGGRSEQEVRDAALNALQARTSAPTNGTHNESTLDNPANMRGALIDALASRAAGSQPSDQARQFTSYSIVDVAATSMGERATFGRNDVDIIQRALTTGDFPLILEGVNHQLMRREYDRAAPTYREIMRRSDLQDFKASSSYSLGDFPTLKQVTEKGEIDFGGISEGKETSQLKTFGRRVSITRQMLINDNLGAFADIGRRAAQAVLLFENGLAYKILLSNGGNGPKLSDGKALFDDAHKNLLAAAALGVDGVSAARKAMRQQESLDKQRLSIPAKKLLVGPDLETKAEMFLAQVTPTKQADFNPFSGKLELVVESEIIDKSWRLFANPEMYDVMTYGYLRQNPGPIFMRNQSSPVDGVELVVVLDFHVSASDFRGAVKNPGQ</sequence>
<dbReference type="RefSeq" id="WP_175528059.1">
    <property type="nucleotide sequence ID" value="NZ_FOVR01000006.1"/>
</dbReference>
<dbReference type="GO" id="GO:0006508">
    <property type="term" value="P:proteolysis"/>
    <property type="evidence" value="ECO:0007669"/>
    <property type="project" value="UniProtKB-KW"/>
</dbReference>
<keyword evidence="1" id="KW-1188">Viral release from host cell</keyword>
<feature type="compositionally biased region" description="Polar residues" evidence="4">
    <location>
        <begin position="12"/>
        <end position="29"/>
    </location>
</feature>